<feature type="transmembrane region" description="Helical" evidence="1">
    <location>
        <begin position="48"/>
        <end position="66"/>
    </location>
</feature>
<keyword evidence="1" id="KW-0812">Transmembrane</keyword>
<protein>
    <recommendedName>
        <fullName evidence="4">DUF4157 domain-containing protein</fullName>
    </recommendedName>
</protein>
<accession>A0A1H7YJ95</accession>
<dbReference type="STRING" id="407022.SAMN05661044_05228"/>
<reference evidence="3" key="1">
    <citation type="submission" date="2016-10" db="EMBL/GenBank/DDBJ databases">
        <authorList>
            <person name="Varghese N."/>
            <person name="Submissions S."/>
        </authorList>
    </citation>
    <scope>NUCLEOTIDE SEQUENCE [LARGE SCALE GENOMIC DNA]</scope>
    <source>
        <strain evidence="3">DSM 18733</strain>
    </source>
</reference>
<dbReference type="RefSeq" id="WP_093331915.1">
    <property type="nucleotide sequence ID" value="NZ_FOAF01000013.1"/>
</dbReference>
<gene>
    <name evidence="2" type="ORF">SAMN05661044_05228</name>
</gene>
<dbReference type="OrthoDB" id="1027344at2"/>
<name>A0A1H7YJ95_OLID1</name>
<dbReference type="EMBL" id="FOAF01000013">
    <property type="protein sequence ID" value="SEM45388.1"/>
    <property type="molecule type" value="Genomic_DNA"/>
</dbReference>
<evidence type="ECO:0008006" key="4">
    <source>
        <dbReference type="Google" id="ProtNLM"/>
    </source>
</evidence>
<evidence type="ECO:0000256" key="1">
    <source>
        <dbReference type="SAM" id="Phobius"/>
    </source>
</evidence>
<feature type="transmembrane region" description="Helical" evidence="1">
    <location>
        <begin position="12"/>
        <end position="28"/>
    </location>
</feature>
<sequence>MRIYFVISARSNIAAMAIWPIIIANKTLKAKGLSAQTLLHEKIHHQQQLELLVIPFYLWYVIEWLLKWVIYKDRKRAYKELSFEREAYSNDNNMDYLKQRRLWGFIKYL</sequence>
<proteinExistence type="predicted"/>
<keyword evidence="1" id="KW-0472">Membrane</keyword>
<keyword evidence="1" id="KW-1133">Transmembrane helix</keyword>
<organism evidence="2 3">
    <name type="scientific">Olivibacter domesticus</name>
    <name type="common">Pseudosphingobacterium domesticum</name>
    <dbReference type="NCBI Taxonomy" id="407022"/>
    <lineage>
        <taxon>Bacteria</taxon>
        <taxon>Pseudomonadati</taxon>
        <taxon>Bacteroidota</taxon>
        <taxon>Sphingobacteriia</taxon>
        <taxon>Sphingobacteriales</taxon>
        <taxon>Sphingobacteriaceae</taxon>
        <taxon>Olivibacter</taxon>
    </lineage>
</organism>
<dbReference type="AlphaFoldDB" id="A0A1H7YJ95"/>
<dbReference type="Proteomes" id="UP000199421">
    <property type="component" value="Unassembled WGS sequence"/>
</dbReference>
<evidence type="ECO:0000313" key="3">
    <source>
        <dbReference type="Proteomes" id="UP000199421"/>
    </source>
</evidence>
<evidence type="ECO:0000313" key="2">
    <source>
        <dbReference type="EMBL" id="SEM45388.1"/>
    </source>
</evidence>
<keyword evidence="3" id="KW-1185">Reference proteome</keyword>